<dbReference type="EMBL" id="JAVRJZ010000021">
    <property type="protein sequence ID" value="KAK2704400.1"/>
    <property type="molecule type" value="Genomic_DNA"/>
</dbReference>
<evidence type="ECO:0000313" key="8">
    <source>
        <dbReference type="Proteomes" id="UP001187531"/>
    </source>
</evidence>
<dbReference type="GO" id="GO:0046695">
    <property type="term" value="C:SLIK (SAGA-like) complex"/>
    <property type="evidence" value="ECO:0007669"/>
    <property type="project" value="InterPro"/>
</dbReference>
<evidence type="ECO:0000256" key="4">
    <source>
        <dbReference type="ARBA" id="ARBA00023163"/>
    </source>
</evidence>
<evidence type="ECO:0000256" key="2">
    <source>
        <dbReference type="ARBA" id="ARBA00007688"/>
    </source>
</evidence>
<keyword evidence="3" id="KW-0805">Transcription regulation</keyword>
<dbReference type="InterPro" id="IPR037796">
    <property type="entry name" value="TAF6"/>
</dbReference>
<feature type="domain" description="TATA box binding protein associated factor (TAF) histone-like fold" evidence="6">
    <location>
        <begin position="5"/>
        <end position="64"/>
    </location>
</feature>
<keyword evidence="8" id="KW-1185">Reference proteome</keyword>
<dbReference type="Gene3D" id="1.10.20.10">
    <property type="entry name" value="Histone, subunit A"/>
    <property type="match status" value="1"/>
</dbReference>
<dbReference type="InterPro" id="IPR004823">
    <property type="entry name" value="TAF_TATA-bd_Histone-like_dom"/>
</dbReference>
<evidence type="ECO:0000259" key="6">
    <source>
        <dbReference type="SMART" id="SM00803"/>
    </source>
</evidence>
<dbReference type="AlphaFoldDB" id="A0AA88L1P2"/>
<name>A0AA88L1P2_ARTSF</name>
<dbReference type="PANTHER" id="PTHR10221">
    <property type="entry name" value="TRANSCRIPTION INITIATION FACTOR TFIID SUBUNIT 6"/>
    <property type="match status" value="1"/>
</dbReference>
<dbReference type="PANTHER" id="PTHR10221:SF22">
    <property type="entry name" value="TAF6-LIKE RNA POLYMERASE II P300_CBP-ASSOCIATED FACTOR-ASSOCIATED FACTOR 65 KDA SUBUNIT 6L"/>
    <property type="match status" value="1"/>
</dbReference>
<evidence type="ECO:0000256" key="1">
    <source>
        <dbReference type="ARBA" id="ARBA00004123"/>
    </source>
</evidence>
<comment type="subcellular location">
    <subcellularLocation>
        <location evidence="1">Nucleus</location>
    </subcellularLocation>
</comment>
<evidence type="ECO:0000256" key="3">
    <source>
        <dbReference type="ARBA" id="ARBA00023015"/>
    </source>
</evidence>
<comment type="similarity">
    <text evidence="2">Belongs to the TAF6 family.</text>
</comment>
<dbReference type="GO" id="GO:0016251">
    <property type="term" value="F:RNA polymerase II general transcription initiation factor activity"/>
    <property type="evidence" value="ECO:0007669"/>
    <property type="project" value="InterPro"/>
</dbReference>
<dbReference type="SMART" id="SM00803">
    <property type="entry name" value="TAF"/>
    <property type="match status" value="1"/>
</dbReference>
<evidence type="ECO:0000313" key="7">
    <source>
        <dbReference type="EMBL" id="KAK2704400.1"/>
    </source>
</evidence>
<keyword evidence="4" id="KW-0804">Transcription</keyword>
<sequence>MPACSILDLDNVWEQYDISDSEIQKNLGEDATFRVKQILELASSFMQHGKRKALLTQDVQRAMKWLNLEPVYGHSSEVPIFEAIAEADAVVQFDQTLNLYDVALSSSSEILNIPLPYLDSSKLSTQSDSRTWNEEDFRSVAKALFDENQEFVELVINSCGYMKNIHAWRIFFREVLSSMTLKAFTAGDEVLGRRIMHLIRVFFEDFKVFECDYAFLNSILTPLLDMESVRIQAAAFIARLGEETFIRKRLTHAVNVPEREHINKIIPLLVVMDPLFASVLLLYHFNEKEIRLKFFTQLSECPLIRAFIYRLQKLDVNAQPFIRMQAFLFALQRDSHEGSHTFLRFSNQPLPARGDPFLPTRLPVTSRPEGKAANKKTPFAYKDVFESHNQYLRPYRHFYMVGEHVRALPIENLRRRRRNVLSYQQITSSSSAMKRLTSPTIASISSPFSCNISPSRIMNVHLSSSFRQVCCISNSSSNVNGSEAVSFCNSSLCIQVWYFGT</sequence>
<comment type="caution">
    <text evidence="7">The sequence shown here is derived from an EMBL/GenBank/DDBJ whole genome shotgun (WGS) entry which is preliminary data.</text>
</comment>
<proteinExistence type="inferred from homology"/>
<dbReference type="GO" id="GO:0005669">
    <property type="term" value="C:transcription factor TFIID complex"/>
    <property type="evidence" value="ECO:0007669"/>
    <property type="project" value="InterPro"/>
</dbReference>
<dbReference type="GO" id="GO:0051123">
    <property type="term" value="P:RNA polymerase II preinitiation complex assembly"/>
    <property type="evidence" value="ECO:0007669"/>
    <property type="project" value="TreeGrafter"/>
</dbReference>
<organism evidence="7 8">
    <name type="scientific">Artemia franciscana</name>
    <name type="common">Brine shrimp</name>
    <name type="synonym">Artemia sanfranciscana</name>
    <dbReference type="NCBI Taxonomy" id="6661"/>
    <lineage>
        <taxon>Eukaryota</taxon>
        <taxon>Metazoa</taxon>
        <taxon>Ecdysozoa</taxon>
        <taxon>Arthropoda</taxon>
        <taxon>Crustacea</taxon>
        <taxon>Branchiopoda</taxon>
        <taxon>Anostraca</taxon>
        <taxon>Artemiidae</taxon>
        <taxon>Artemia</taxon>
    </lineage>
</organism>
<dbReference type="Pfam" id="PF02969">
    <property type="entry name" value="TAF"/>
    <property type="match status" value="1"/>
</dbReference>
<protein>
    <recommendedName>
        <fullName evidence="6">TATA box binding protein associated factor (TAF) histone-like fold domain-containing protein</fullName>
    </recommendedName>
</protein>
<dbReference type="GO" id="GO:0003713">
    <property type="term" value="F:transcription coactivator activity"/>
    <property type="evidence" value="ECO:0007669"/>
    <property type="project" value="TreeGrafter"/>
</dbReference>
<dbReference type="GO" id="GO:0000124">
    <property type="term" value="C:SAGA complex"/>
    <property type="evidence" value="ECO:0007669"/>
    <property type="project" value="InterPro"/>
</dbReference>
<dbReference type="InterPro" id="IPR009072">
    <property type="entry name" value="Histone-fold"/>
</dbReference>
<reference evidence="7" key="1">
    <citation type="submission" date="2023-07" db="EMBL/GenBank/DDBJ databases">
        <title>Chromosome-level genome assembly of Artemia franciscana.</title>
        <authorList>
            <person name="Jo E."/>
        </authorList>
    </citation>
    <scope>NUCLEOTIDE SEQUENCE</scope>
    <source>
        <tissue evidence="7">Whole body</tissue>
    </source>
</reference>
<accession>A0AA88L1P2</accession>
<gene>
    <name evidence="7" type="ORF">QYM36_016705</name>
</gene>
<dbReference type="SUPFAM" id="SSF47113">
    <property type="entry name" value="Histone-fold"/>
    <property type="match status" value="1"/>
</dbReference>
<keyword evidence="5" id="KW-0539">Nucleus</keyword>
<dbReference type="GO" id="GO:0046982">
    <property type="term" value="F:protein heterodimerization activity"/>
    <property type="evidence" value="ECO:0007669"/>
    <property type="project" value="InterPro"/>
</dbReference>
<dbReference type="Proteomes" id="UP001187531">
    <property type="component" value="Unassembled WGS sequence"/>
</dbReference>
<evidence type="ECO:0000256" key="5">
    <source>
        <dbReference type="ARBA" id="ARBA00023242"/>
    </source>
</evidence>